<protein>
    <submittedName>
        <fullName evidence="1">Uncharacterized protein</fullName>
    </submittedName>
</protein>
<proteinExistence type="predicted"/>
<accession>F3PRR9</accession>
<reference evidence="1 2" key="1">
    <citation type="submission" date="2011-02" db="EMBL/GenBank/DDBJ databases">
        <authorList>
            <person name="Weinstock G."/>
            <person name="Sodergren E."/>
            <person name="Clifton S."/>
            <person name="Fulton L."/>
            <person name="Fulton B."/>
            <person name="Courtney L."/>
            <person name="Fronick C."/>
            <person name="Harrison M."/>
            <person name="Strong C."/>
            <person name="Farmer C."/>
            <person name="Delahaunty K."/>
            <person name="Markovic C."/>
            <person name="Hall O."/>
            <person name="Minx P."/>
            <person name="Tomlinson C."/>
            <person name="Mitreva M."/>
            <person name="Hou S."/>
            <person name="Chen J."/>
            <person name="Wollam A."/>
            <person name="Pepin K.H."/>
            <person name="Johnson M."/>
            <person name="Bhonagiri V."/>
            <person name="Zhang X."/>
            <person name="Suruliraj S."/>
            <person name="Warren W."/>
            <person name="Chinwalla A."/>
            <person name="Mardis E.R."/>
            <person name="Wilson R.K."/>
        </authorList>
    </citation>
    <scope>NUCLEOTIDE SEQUENCE [LARGE SCALE GENOMIC DNA]</scope>
    <source>
        <strain evidence="1 2">YIT 12057</strain>
    </source>
</reference>
<dbReference type="AlphaFoldDB" id="F3PRR9"/>
<name>F3PRR9_9BACE</name>
<dbReference type="Proteomes" id="UP000003416">
    <property type="component" value="Unassembled WGS sequence"/>
</dbReference>
<sequence length="40" mass="5274">MFYSIYRYKDEELKECPTKFYENRYICHQEHKWYNIYNKV</sequence>
<dbReference type="STRING" id="763034.HMPREF9446_01421"/>
<keyword evidence="2" id="KW-1185">Reference proteome</keyword>
<gene>
    <name evidence="1" type="ORF">HMPREF9446_01421</name>
</gene>
<evidence type="ECO:0000313" key="1">
    <source>
        <dbReference type="EMBL" id="EGF58120.1"/>
    </source>
</evidence>
<organism evidence="1 2">
    <name type="scientific">Bacteroides fluxus YIT 12057</name>
    <dbReference type="NCBI Taxonomy" id="763034"/>
    <lineage>
        <taxon>Bacteria</taxon>
        <taxon>Pseudomonadati</taxon>
        <taxon>Bacteroidota</taxon>
        <taxon>Bacteroidia</taxon>
        <taxon>Bacteroidales</taxon>
        <taxon>Bacteroidaceae</taxon>
        <taxon>Bacteroides</taxon>
    </lineage>
</organism>
<comment type="caution">
    <text evidence="1">The sequence shown here is derived from an EMBL/GenBank/DDBJ whole genome shotgun (WGS) entry which is preliminary data.</text>
</comment>
<dbReference type="HOGENOM" id="CLU_3284892_0_0_10"/>
<evidence type="ECO:0000313" key="2">
    <source>
        <dbReference type="Proteomes" id="UP000003416"/>
    </source>
</evidence>
<dbReference type="EMBL" id="AFBN01000025">
    <property type="protein sequence ID" value="EGF58120.1"/>
    <property type="molecule type" value="Genomic_DNA"/>
</dbReference>